<keyword evidence="4 9" id="KW-1015">Disulfide bond</keyword>
<evidence type="ECO:0000313" key="11">
    <source>
        <dbReference type="EMBL" id="EFY06004.1"/>
    </source>
</evidence>
<evidence type="ECO:0000259" key="10">
    <source>
        <dbReference type="PROSITE" id="PS51352"/>
    </source>
</evidence>
<dbReference type="InterPro" id="IPR036249">
    <property type="entry name" value="Thioredoxin-like_sf"/>
</dbReference>
<evidence type="ECO:0000256" key="2">
    <source>
        <dbReference type="ARBA" id="ARBA00022448"/>
    </source>
</evidence>
<evidence type="ECO:0000256" key="3">
    <source>
        <dbReference type="ARBA" id="ARBA00022982"/>
    </source>
</evidence>
<evidence type="ECO:0000256" key="7">
    <source>
        <dbReference type="PIRNR" id="PIRNR000077"/>
    </source>
</evidence>
<dbReference type="eggNOG" id="COG3118">
    <property type="taxonomic scope" value="Bacteria"/>
</dbReference>
<sequence length="107" mass="12144">MSDKVLHITDDQFEAEVIKSDKPVLVDFWAPWCGPCKMVGPIIESLAEKMDNVKFCKVDIDQNVEWASKLKVMSIPTMVIYKDGEVMASQIGALPEEELRRFIEANI</sequence>
<feature type="site" description="Deprotonates C-terminal active site Cys" evidence="8">
    <location>
        <position position="27"/>
    </location>
</feature>
<dbReference type="GO" id="GO:0045454">
    <property type="term" value="P:cell redox homeostasis"/>
    <property type="evidence" value="ECO:0007669"/>
    <property type="project" value="TreeGrafter"/>
</dbReference>
<feature type="active site" description="Nucleophile" evidence="8">
    <location>
        <position position="33"/>
    </location>
</feature>
<feature type="active site" description="Nucleophile" evidence="8">
    <location>
        <position position="36"/>
    </location>
</feature>
<feature type="site" description="Contributes to redox potential value" evidence="8">
    <location>
        <position position="34"/>
    </location>
</feature>
<dbReference type="InterPro" id="IPR005746">
    <property type="entry name" value="Thioredoxin"/>
</dbReference>
<dbReference type="HOGENOM" id="CLU_090389_10_4_6"/>
<dbReference type="GO" id="GO:0005829">
    <property type="term" value="C:cytosol"/>
    <property type="evidence" value="ECO:0007669"/>
    <property type="project" value="TreeGrafter"/>
</dbReference>
<dbReference type="AlphaFoldDB" id="E8LN56"/>
<feature type="site" description="Contributes to redox potential value" evidence="8">
    <location>
        <position position="35"/>
    </location>
</feature>
<dbReference type="FunFam" id="3.40.30.10:FF:000001">
    <property type="entry name" value="Thioredoxin"/>
    <property type="match status" value="1"/>
</dbReference>
<gene>
    <name evidence="11" type="primary">trxA</name>
    <name evidence="11" type="ORF">HMPREF9444_02210</name>
</gene>
<dbReference type="InterPro" id="IPR017937">
    <property type="entry name" value="Thioredoxin_CS"/>
</dbReference>
<evidence type="ECO:0000256" key="8">
    <source>
        <dbReference type="PIRSR" id="PIRSR000077-1"/>
    </source>
</evidence>
<dbReference type="Gene3D" id="3.40.30.10">
    <property type="entry name" value="Glutaredoxin"/>
    <property type="match status" value="1"/>
</dbReference>
<dbReference type="PANTHER" id="PTHR45663:SF11">
    <property type="entry name" value="GEO12009P1"/>
    <property type="match status" value="1"/>
</dbReference>
<dbReference type="Proteomes" id="UP000018458">
    <property type="component" value="Unassembled WGS sequence"/>
</dbReference>
<dbReference type="OrthoDB" id="9790390at2"/>
<evidence type="ECO:0000256" key="6">
    <source>
        <dbReference type="NCBIfam" id="TIGR01068"/>
    </source>
</evidence>
<dbReference type="PANTHER" id="PTHR45663">
    <property type="entry name" value="GEO12009P1"/>
    <property type="match status" value="1"/>
</dbReference>
<evidence type="ECO:0000256" key="1">
    <source>
        <dbReference type="ARBA" id="ARBA00008987"/>
    </source>
</evidence>
<organism evidence="11 12">
    <name type="scientific">Succinatimonas hippei (strain DSM 22608 / JCM 16073 / KCTC 15190 / YIT 12066)</name>
    <dbReference type="NCBI Taxonomy" id="762983"/>
    <lineage>
        <taxon>Bacteria</taxon>
        <taxon>Pseudomonadati</taxon>
        <taxon>Pseudomonadota</taxon>
        <taxon>Gammaproteobacteria</taxon>
        <taxon>Aeromonadales</taxon>
        <taxon>Succinivibrionaceae</taxon>
        <taxon>Succinatimonas</taxon>
    </lineage>
</organism>
<feature type="disulfide bond" description="Redox-active" evidence="9">
    <location>
        <begin position="33"/>
        <end position="36"/>
    </location>
</feature>
<evidence type="ECO:0000256" key="9">
    <source>
        <dbReference type="PIRSR" id="PIRSR000077-4"/>
    </source>
</evidence>
<dbReference type="GO" id="GO:0015035">
    <property type="term" value="F:protein-disulfide reductase activity"/>
    <property type="evidence" value="ECO:0007669"/>
    <property type="project" value="UniProtKB-UniRule"/>
</dbReference>
<comment type="similarity">
    <text evidence="1 7">Belongs to the thioredoxin family.</text>
</comment>
<dbReference type="SUPFAM" id="SSF52833">
    <property type="entry name" value="Thioredoxin-like"/>
    <property type="match status" value="1"/>
</dbReference>
<dbReference type="InterPro" id="IPR013766">
    <property type="entry name" value="Thioredoxin_domain"/>
</dbReference>
<dbReference type="PRINTS" id="PR00421">
    <property type="entry name" value="THIOREDOXIN"/>
</dbReference>
<comment type="caution">
    <text evidence="11">The sequence shown here is derived from an EMBL/GenBank/DDBJ whole genome shotgun (WGS) entry which is preliminary data.</text>
</comment>
<keyword evidence="12" id="KW-1185">Reference proteome</keyword>
<accession>E8LN56</accession>
<dbReference type="CDD" id="cd02947">
    <property type="entry name" value="TRX_family"/>
    <property type="match status" value="1"/>
</dbReference>
<dbReference type="STRING" id="762983.HMPREF9444_02210"/>
<dbReference type="RefSeq" id="WP_009144344.1">
    <property type="nucleotide sequence ID" value="NZ_GL831077.1"/>
</dbReference>
<keyword evidence="2" id="KW-0813">Transport</keyword>
<keyword evidence="5 9" id="KW-0676">Redox-active center</keyword>
<feature type="domain" description="Thioredoxin" evidence="10">
    <location>
        <begin position="1"/>
        <end position="107"/>
    </location>
</feature>
<reference evidence="11 12" key="1">
    <citation type="submission" date="2011-01" db="EMBL/GenBank/DDBJ databases">
        <authorList>
            <person name="Weinstock G."/>
            <person name="Sodergren E."/>
            <person name="Clifton S."/>
            <person name="Fulton L."/>
            <person name="Fulton B."/>
            <person name="Courtney L."/>
            <person name="Fronick C."/>
            <person name="Harrison M."/>
            <person name="Strong C."/>
            <person name="Farmer C."/>
            <person name="Delahaunty K."/>
            <person name="Markovic C."/>
            <person name="Hall O."/>
            <person name="Minx P."/>
            <person name="Tomlinson C."/>
            <person name="Mitreva M."/>
            <person name="Hou S."/>
            <person name="Chen J."/>
            <person name="Wollam A."/>
            <person name="Pepin K.H."/>
            <person name="Johnson M."/>
            <person name="Bhonagiri V."/>
            <person name="Zhang X."/>
            <person name="Suruliraj S."/>
            <person name="Warren W."/>
            <person name="Chinwalla A."/>
            <person name="Mardis E.R."/>
            <person name="Wilson R.K."/>
        </authorList>
    </citation>
    <scope>NUCLEOTIDE SEQUENCE [LARGE SCALE GENOMIC DNA]</scope>
    <source>
        <strain evidence="12">DSM 22608 / JCM 16073 / KCTC 15190 / YIT 12066</strain>
    </source>
</reference>
<dbReference type="PROSITE" id="PS51352">
    <property type="entry name" value="THIOREDOXIN_2"/>
    <property type="match status" value="1"/>
</dbReference>
<dbReference type="PIRSF" id="PIRSF000077">
    <property type="entry name" value="Thioredoxin"/>
    <property type="match status" value="1"/>
</dbReference>
<dbReference type="PROSITE" id="PS00194">
    <property type="entry name" value="THIOREDOXIN_1"/>
    <property type="match status" value="1"/>
</dbReference>
<protein>
    <recommendedName>
        <fullName evidence="6 7">Thioredoxin</fullName>
    </recommendedName>
</protein>
<evidence type="ECO:0000313" key="12">
    <source>
        <dbReference type="Proteomes" id="UP000018458"/>
    </source>
</evidence>
<dbReference type="NCBIfam" id="TIGR01068">
    <property type="entry name" value="thioredoxin"/>
    <property type="match status" value="1"/>
</dbReference>
<proteinExistence type="inferred from homology"/>
<dbReference type="Pfam" id="PF00085">
    <property type="entry name" value="Thioredoxin"/>
    <property type="match status" value="1"/>
</dbReference>
<name>E8LN56_SUCHY</name>
<dbReference type="EMBL" id="AEVO01000159">
    <property type="protein sequence ID" value="EFY06004.1"/>
    <property type="molecule type" value="Genomic_DNA"/>
</dbReference>
<keyword evidence="3" id="KW-0249">Electron transport</keyword>
<evidence type="ECO:0000256" key="5">
    <source>
        <dbReference type="ARBA" id="ARBA00023284"/>
    </source>
</evidence>
<evidence type="ECO:0000256" key="4">
    <source>
        <dbReference type="ARBA" id="ARBA00023157"/>
    </source>
</evidence>